<evidence type="ECO:0000313" key="2">
    <source>
        <dbReference type="EMBL" id="EAR50423.1"/>
    </source>
</evidence>
<feature type="chain" id="PRO_5004206850" evidence="1">
    <location>
        <begin position="20"/>
        <end position="151"/>
    </location>
</feature>
<dbReference type="RefSeq" id="WP_007254103.1">
    <property type="nucleotide sequence ID" value="NZ_CH724107.1"/>
</dbReference>
<comment type="caution">
    <text evidence="2">The sequence shown here is derived from an EMBL/GenBank/DDBJ whole genome shotgun (WGS) entry which is preliminary data.</text>
</comment>
<name>Q2CCJ0_OCEGH</name>
<evidence type="ECO:0000313" key="3">
    <source>
        <dbReference type="Proteomes" id="UP000003635"/>
    </source>
</evidence>
<keyword evidence="2" id="KW-0560">Oxidoreductase</keyword>
<accession>Q2CCJ0</accession>
<dbReference type="GO" id="GO:0016491">
    <property type="term" value="F:oxidoreductase activity"/>
    <property type="evidence" value="ECO:0007669"/>
    <property type="project" value="UniProtKB-KW"/>
</dbReference>
<keyword evidence="3" id="KW-1185">Reference proteome</keyword>
<dbReference type="EMBL" id="AAOT01000029">
    <property type="protein sequence ID" value="EAR50423.1"/>
    <property type="molecule type" value="Genomic_DNA"/>
</dbReference>
<proteinExistence type="predicted"/>
<dbReference type="STRING" id="314256.OG2516_02868"/>
<protein>
    <submittedName>
        <fullName evidence="2">NADH dehydrogenase subunit J</fullName>
        <ecNumber evidence="2">1.6.5.3</ecNumber>
    </submittedName>
</protein>
<dbReference type="Proteomes" id="UP000003635">
    <property type="component" value="Unassembled WGS sequence"/>
</dbReference>
<dbReference type="AlphaFoldDB" id="Q2CCJ0"/>
<gene>
    <name evidence="2" type="ORF">OG2516_02868</name>
</gene>
<dbReference type="HOGENOM" id="CLU_1729510_0_0_5"/>
<dbReference type="OrthoDB" id="7842537at2"/>
<sequence length="151" mass="15528">MRSATLALLCLPVTAAAQAADPLQCVRGGDVPLGHAPVDLGDGLVAQEHFAGSVDEVPDGVVDFAHCESGGRLLVALPPGEDGTRPQADDVIAVMQGAMAEDEEIPVERLATYFTSVGAPAQVRVSDAETCGCAVFYPDAVGDKTPWSAPE</sequence>
<keyword evidence="1" id="KW-0732">Signal</keyword>
<reference evidence="2 3" key="1">
    <citation type="journal article" date="2010" name="J. Bacteriol.">
        <title>Genome sequences of Oceanicola granulosus HTCC2516(T) and Oceanicola batsensis HTCC2597(TDelta).</title>
        <authorList>
            <person name="Thrash J.C."/>
            <person name="Cho J.C."/>
            <person name="Vergin K.L."/>
            <person name="Giovannoni S.J."/>
        </authorList>
    </citation>
    <scope>NUCLEOTIDE SEQUENCE [LARGE SCALE GENOMIC DNA]</scope>
    <source>
        <strain evidence="3">ATCC BAA-861 / DSM 15982 / KCTC 12143 / HTCC2516</strain>
    </source>
</reference>
<evidence type="ECO:0000256" key="1">
    <source>
        <dbReference type="SAM" id="SignalP"/>
    </source>
</evidence>
<dbReference type="EC" id="1.6.5.3" evidence="2"/>
<organism evidence="2 3">
    <name type="scientific">Oceanicola granulosus (strain ATCC BAA-861 / DSM 15982 / KCTC 12143 / HTCC2516)</name>
    <dbReference type="NCBI Taxonomy" id="314256"/>
    <lineage>
        <taxon>Bacteria</taxon>
        <taxon>Pseudomonadati</taxon>
        <taxon>Pseudomonadota</taxon>
        <taxon>Alphaproteobacteria</taxon>
        <taxon>Rhodobacterales</taxon>
        <taxon>Roseobacteraceae</taxon>
        <taxon>Oceanicola</taxon>
    </lineage>
</organism>
<feature type="signal peptide" evidence="1">
    <location>
        <begin position="1"/>
        <end position="19"/>
    </location>
</feature>